<accession>A0AA39WDB0</accession>
<feature type="domain" description="NADP-dependent oxidoreductase" evidence="2">
    <location>
        <begin position="19"/>
        <end position="197"/>
    </location>
</feature>
<protein>
    <submittedName>
        <fullName evidence="3">NADP-dependent oxidoreductase domain-containing protein</fullName>
    </submittedName>
</protein>
<name>A0AA39WDB0_9PEZI</name>
<dbReference type="Gene3D" id="3.20.20.100">
    <property type="entry name" value="NADP-dependent oxidoreductase domain"/>
    <property type="match status" value="1"/>
</dbReference>
<keyword evidence="4" id="KW-1185">Reference proteome</keyword>
<evidence type="ECO:0000256" key="1">
    <source>
        <dbReference type="ARBA" id="ARBA00023002"/>
    </source>
</evidence>
<evidence type="ECO:0000259" key="2">
    <source>
        <dbReference type="Pfam" id="PF00248"/>
    </source>
</evidence>
<gene>
    <name evidence="3" type="ORF">B0T14DRAFT_436369</name>
</gene>
<dbReference type="EMBL" id="JAULSU010000006">
    <property type="protein sequence ID" value="KAK0613284.1"/>
    <property type="molecule type" value="Genomic_DNA"/>
</dbReference>
<sequence length="283" mass="31676">MDPNTPLLVYGTAWKKGKTAELTGTAVRSVFAAVDTANYPTACSEPLTGNGIAVALKSGIKRSDLFIQIKFTRVWAHERDKIPFNPDQSIKGQIKESIQQSLEHLHVDYLDALLLHIPFAEDSDNLVGWKVFESFVPLNIRALSVSSFSLAQLEDLYANATIKPSIIQNCFYRETGFDIDLREFCKERGITYHAYWMIKHIPEASTSKLLASVAKKLKVEKELAFYILVVGLGGTQVLDGSAKPERMLRGLKAVNEVFGSRAVLYELQPEIEKFRQLLLELAV</sequence>
<dbReference type="InterPro" id="IPR036812">
    <property type="entry name" value="NAD(P)_OxRdtase_dom_sf"/>
</dbReference>
<keyword evidence="1" id="KW-0560">Oxidoreductase</keyword>
<dbReference type="InterPro" id="IPR020471">
    <property type="entry name" value="AKR"/>
</dbReference>
<dbReference type="GO" id="GO:0016491">
    <property type="term" value="F:oxidoreductase activity"/>
    <property type="evidence" value="ECO:0007669"/>
    <property type="project" value="UniProtKB-KW"/>
</dbReference>
<organism evidence="3 4">
    <name type="scientific">Immersiella caudata</name>
    <dbReference type="NCBI Taxonomy" id="314043"/>
    <lineage>
        <taxon>Eukaryota</taxon>
        <taxon>Fungi</taxon>
        <taxon>Dikarya</taxon>
        <taxon>Ascomycota</taxon>
        <taxon>Pezizomycotina</taxon>
        <taxon>Sordariomycetes</taxon>
        <taxon>Sordariomycetidae</taxon>
        <taxon>Sordariales</taxon>
        <taxon>Lasiosphaeriaceae</taxon>
        <taxon>Immersiella</taxon>
    </lineage>
</organism>
<proteinExistence type="predicted"/>
<evidence type="ECO:0000313" key="3">
    <source>
        <dbReference type="EMBL" id="KAK0613284.1"/>
    </source>
</evidence>
<evidence type="ECO:0000313" key="4">
    <source>
        <dbReference type="Proteomes" id="UP001175000"/>
    </source>
</evidence>
<dbReference type="AlphaFoldDB" id="A0AA39WDB0"/>
<dbReference type="Pfam" id="PF00248">
    <property type="entry name" value="Aldo_ket_red"/>
    <property type="match status" value="1"/>
</dbReference>
<dbReference type="SUPFAM" id="SSF51430">
    <property type="entry name" value="NAD(P)-linked oxidoreductase"/>
    <property type="match status" value="1"/>
</dbReference>
<comment type="caution">
    <text evidence="3">The sequence shown here is derived from an EMBL/GenBank/DDBJ whole genome shotgun (WGS) entry which is preliminary data.</text>
</comment>
<reference evidence="3" key="1">
    <citation type="submission" date="2023-06" db="EMBL/GenBank/DDBJ databases">
        <title>Genome-scale phylogeny and comparative genomics of the fungal order Sordariales.</title>
        <authorList>
            <consortium name="Lawrence Berkeley National Laboratory"/>
            <person name="Hensen N."/>
            <person name="Bonometti L."/>
            <person name="Westerberg I."/>
            <person name="Brannstrom I.O."/>
            <person name="Guillou S."/>
            <person name="Cros-Aarteil S."/>
            <person name="Calhoun S."/>
            <person name="Haridas S."/>
            <person name="Kuo A."/>
            <person name="Mondo S."/>
            <person name="Pangilinan J."/>
            <person name="Riley R."/>
            <person name="Labutti K."/>
            <person name="Andreopoulos B."/>
            <person name="Lipzen A."/>
            <person name="Chen C."/>
            <person name="Yanf M."/>
            <person name="Daum C."/>
            <person name="Ng V."/>
            <person name="Clum A."/>
            <person name="Steindorff A."/>
            <person name="Ohm R."/>
            <person name="Martin F."/>
            <person name="Silar P."/>
            <person name="Natvig D."/>
            <person name="Lalanne C."/>
            <person name="Gautier V."/>
            <person name="Ament-Velasquez S.L."/>
            <person name="Kruys A."/>
            <person name="Hutchinson M.I."/>
            <person name="Powell A.J."/>
            <person name="Barry K."/>
            <person name="Miller A.N."/>
            <person name="Grigoriev I.V."/>
            <person name="Debuchy R."/>
            <person name="Gladieux P."/>
            <person name="Thoren M.H."/>
            <person name="Johannesson H."/>
        </authorList>
    </citation>
    <scope>NUCLEOTIDE SEQUENCE</scope>
    <source>
        <strain evidence="3">CBS 606.72</strain>
    </source>
</reference>
<dbReference type="Proteomes" id="UP001175000">
    <property type="component" value="Unassembled WGS sequence"/>
</dbReference>
<dbReference type="InterPro" id="IPR023210">
    <property type="entry name" value="NADP_OxRdtase_dom"/>
</dbReference>
<dbReference type="PANTHER" id="PTHR11732">
    <property type="entry name" value="ALDO/KETO REDUCTASE"/>
    <property type="match status" value="1"/>
</dbReference>